<dbReference type="SUPFAM" id="SSF51905">
    <property type="entry name" value="FAD/NAD(P)-binding domain"/>
    <property type="match status" value="1"/>
</dbReference>
<dbReference type="PRINTS" id="PR00420">
    <property type="entry name" value="RNGMNOXGNASE"/>
</dbReference>
<keyword evidence="1" id="KW-0560">Oxidoreductase</keyword>
<accession>A0ABS9TLE5</accession>
<evidence type="ECO:0000259" key="3">
    <source>
        <dbReference type="Pfam" id="PF01266"/>
    </source>
</evidence>
<reference evidence="4 5" key="1">
    <citation type="submission" date="2022-03" db="EMBL/GenBank/DDBJ databases">
        <title>Pseudonocardia alaer sp. nov., a novel actinomycete isolated from reed forest soil.</title>
        <authorList>
            <person name="Wang L."/>
        </authorList>
    </citation>
    <scope>NUCLEOTIDE SEQUENCE [LARGE SCALE GENOMIC DNA]</scope>
    <source>
        <strain evidence="4 5">Y-16303</strain>
    </source>
</reference>
<evidence type="ECO:0000313" key="4">
    <source>
        <dbReference type="EMBL" id="MCH6169213.1"/>
    </source>
</evidence>
<evidence type="ECO:0000313" key="5">
    <source>
        <dbReference type="Proteomes" id="UP001299970"/>
    </source>
</evidence>
<dbReference type="InterPro" id="IPR036188">
    <property type="entry name" value="FAD/NAD-bd_sf"/>
</dbReference>
<dbReference type="Proteomes" id="UP001299970">
    <property type="component" value="Unassembled WGS sequence"/>
</dbReference>
<dbReference type="Pfam" id="PF01266">
    <property type="entry name" value="DAO"/>
    <property type="match status" value="1"/>
</dbReference>
<gene>
    <name evidence="4" type="ORF">MMF94_26250</name>
</gene>
<protein>
    <submittedName>
        <fullName evidence="4">FAD-dependent oxidoreductase</fullName>
    </submittedName>
</protein>
<keyword evidence="2" id="KW-0503">Monooxygenase</keyword>
<dbReference type="RefSeq" id="WP_241039861.1">
    <property type="nucleotide sequence ID" value="NZ_BAAAJF010000021.1"/>
</dbReference>
<dbReference type="PANTHER" id="PTHR13789:SF309">
    <property type="entry name" value="PUTATIVE (AFU_ORTHOLOGUE AFUA_6G14510)-RELATED"/>
    <property type="match status" value="1"/>
</dbReference>
<dbReference type="PANTHER" id="PTHR13789">
    <property type="entry name" value="MONOOXYGENASE"/>
    <property type="match status" value="1"/>
</dbReference>
<dbReference type="InterPro" id="IPR050493">
    <property type="entry name" value="FAD-dep_Monooxygenase_BioMet"/>
</dbReference>
<dbReference type="EMBL" id="JAKXMK010000024">
    <property type="protein sequence ID" value="MCH6169213.1"/>
    <property type="molecule type" value="Genomic_DNA"/>
</dbReference>
<dbReference type="Gene3D" id="3.50.50.60">
    <property type="entry name" value="FAD/NAD(P)-binding domain"/>
    <property type="match status" value="1"/>
</dbReference>
<name>A0ABS9TLE5_9PSEU</name>
<comment type="caution">
    <text evidence="4">The sequence shown here is derived from an EMBL/GenBank/DDBJ whole genome shotgun (WGS) entry which is preliminary data.</text>
</comment>
<keyword evidence="5" id="KW-1185">Reference proteome</keyword>
<proteinExistence type="predicted"/>
<evidence type="ECO:0000256" key="1">
    <source>
        <dbReference type="ARBA" id="ARBA00023002"/>
    </source>
</evidence>
<dbReference type="InterPro" id="IPR006076">
    <property type="entry name" value="FAD-dep_OxRdtase"/>
</dbReference>
<feature type="domain" description="FAD dependent oxidoreductase" evidence="3">
    <location>
        <begin position="3"/>
        <end position="75"/>
    </location>
</feature>
<sequence>MARIVVIGAGLTGLATALLLGRDGHDVTVLERDGAEPDGHAESLWRTWERPGVSQFRLPHQMLAYWRQLMERELPEVIDEIERLGGRRINPIDTMPTALTGGIRAGDEDLRGMSARRPVLEGALSAVAARAPGVTVRRGAKVAALVPAPPGVHGVPHVDGVVIDGGEKLSADLVVDAMGRNTSVDRMLDAIGARRPDEQAEELGFIYYCRQFRNNEPGSVPVTGGLIPYEGMSLLTIYGDADTYSLCFYVASNDRELRGLQDVDAWERALALFPNLGKLRSVSTPITGIQVMAGSPDRRRSFVVDGAPVVTGLVAVGDAAVRTNPSLGRGSATGLVQACTLRDVLRDVGPDRSDEFATRVAEAIEAVVGPLYRRTLAQDRNRMAEIQADIAGTPHRPTGATWHLQRALQRLVRMDADALRIYMRSALHIEPLDPAVFPATLRAKIEALDVEAPPYPAGGPTRAQLLAAVAGRPLRTVA</sequence>
<organism evidence="4 5">
    <name type="scientific">Pseudonocardia alaniniphila</name>
    <dbReference type="NCBI Taxonomy" id="75291"/>
    <lineage>
        <taxon>Bacteria</taxon>
        <taxon>Bacillati</taxon>
        <taxon>Actinomycetota</taxon>
        <taxon>Actinomycetes</taxon>
        <taxon>Pseudonocardiales</taxon>
        <taxon>Pseudonocardiaceae</taxon>
        <taxon>Pseudonocardia</taxon>
    </lineage>
</organism>
<evidence type="ECO:0000256" key="2">
    <source>
        <dbReference type="ARBA" id="ARBA00023033"/>
    </source>
</evidence>